<evidence type="ECO:0000259" key="1">
    <source>
        <dbReference type="Pfam" id="PF10263"/>
    </source>
</evidence>
<evidence type="ECO:0000259" key="3">
    <source>
        <dbReference type="Pfam" id="PF23771"/>
    </source>
</evidence>
<dbReference type="InterPro" id="IPR055592">
    <property type="entry name" value="DUF7168"/>
</dbReference>
<dbReference type="AlphaFoldDB" id="A0AAU8LRF8"/>
<reference evidence="4" key="2">
    <citation type="submission" date="2024-06" db="EMBL/GenBank/DDBJ databases">
        <authorList>
            <person name="Plum-Jensen L.E."/>
            <person name="Schramm A."/>
            <person name="Marshall I.P.G."/>
        </authorList>
    </citation>
    <scope>NUCLEOTIDE SEQUENCE</scope>
    <source>
        <strain evidence="4">Rat1</strain>
    </source>
</reference>
<name>A0AAU8LRF8_9BACT</name>
<dbReference type="Pfam" id="PF10979">
    <property type="entry name" value="DUF2786"/>
    <property type="match status" value="1"/>
</dbReference>
<organism evidence="4">
    <name type="scientific">Candidatus Electrothrix aestuarii</name>
    <dbReference type="NCBI Taxonomy" id="3062594"/>
    <lineage>
        <taxon>Bacteria</taxon>
        <taxon>Pseudomonadati</taxon>
        <taxon>Thermodesulfobacteriota</taxon>
        <taxon>Desulfobulbia</taxon>
        <taxon>Desulfobulbales</taxon>
        <taxon>Desulfobulbaceae</taxon>
        <taxon>Candidatus Electrothrix</taxon>
    </lineage>
</organism>
<dbReference type="Pfam" id="PF23771">
    <property type="entry name" value="DUF7168"/>
    <property type="match status" value="1"/>
</dbReference>
<dbReference type="EMBL" id="CP159373">
    <property type="protein sequence ID" value="XCN71484.1"/>
    <property type="molecule type" value="Genomic_DNA"/>
</dbReference>
<feature type="domain" description="DUF7168" evidence="3">
    <location>
        <begin position="198"/>
        <end position="317"/>
    </location>
</feature>
<dbReference type="InterPro" id="IPR024498">
    <property type="entry name" value="DUF2786"/>
</dbReference>
<reference evidence="4" key="1">
    <citation type="journal article" date="2024" name="Syst. Appl. Microbiol.">
        <title>First single-strain enrichments of Electrothrix cable bacteria, description of E. aestuarii sp. nov. and E. rattekaaiensis sp. nov., and proposal of a cable bacteria taxonomy following the rules of the SeqCode.</title>
        <authorList>
            <person name="Plum-Jensen L.E."/>
            <person name="Schramm A."/>
            <person name="Marshall I.P.G."/>
        </authorList>
    </citation>
    <scope>NUCLEOTIDE SEQUENCE</scope>
    <source>
        <strain evidence="4">Rat1</strain>
    </source>
</reference>
<dbReference type="Pfam" id="PF10263">
    <property type="entry name" value="SprT-like"/>
    <property type="match status" value="1"/>
</dbReference>
<dbReference type="KEGG" id="eaj:Q3M24_14310"/>
<dbReference type="InterPro" id="IPR006640">
    <property type="entry name" value="SprT-like_domain"/>
</dbReference>
<evidence type="ECO:0000313" key="4">
    <source>
        <dbReference type="EMBL" id="XCN71484.1"/>
    </source>
</evidence>
<evidence type="ECO:0000259" key="2">
    <source>
        <dbReference type="Pfam" id="PF10979"/>
    </source>
</evidence>
<feature type="domain" description="DUF2786" evidence="2">
    <location>
        <begin position="147"/>
        <end position="184"/>
    </location>
</feature>
<dbReference type="GO" id="GO:0006950">
    <property type="term" value="P:response to stress"/>
    <property type="evidence" value="ECO:0007669"/>
    <property type="project" value="UniProtKB-ARBA"/>
</dbReference>
<protein>
    <submittedName>
        <fullName evidence="4">DUF2786 domain-containing protein</fullName>
    </submittedName>
</protein>
<accession>A0AAU8LRF8</accession>
<sequence length="402" mass="46150">MNERGKGKGRKEERCTEAVRRAWLEQLRHEFKTICFQYRVQLRSPIFELSAARQQLGCWIPEQRVIRISEELISNSSWDVVLMVLKHEMAHQVCSEVLGISQAGHGPEFQEACQLLGVPEPYNRATGDLPEILKEPSSNAPTEAGRKIIQRVNKLLALAGSENEHEAALAMQRATELLHRHNLHILHTASQEQSAACVRLTIRTGKKQVASWQRAICRILTDYFFVEVIFSSLYDAQRRDNYKTIELLGRSENVPVAEHCYYFLLQQLESLWQRNRQKWQGGNRNTRTAKNSYYLGLLHGFAQKLAEQRASQHADNLRQMSEGENMGQGEMNEALGTLCVQEDNQVQAFVGFHFPRLQTRSVRSLRIHQQPYEEALITGKKIILHQSLAEKKGQEQSLLISR</sequence>
<proteinExistence type="predicted"/>
<gene>
    <name evidence="4" type="ORF">Q3M24_14310</name>
</gene>
<feature type="domain" description="SprT-like" evidence="1">
    <location>
        <begin position="26"/>
        <end position="117"/>
    </location>
</feature>